<comment type="caution">
    <text evidence="2">The sequence shown here is derived from an EMBL/GenBank/DDBJ whole genome shotgun (WGS) entry which is preliminary data.</text>
</comment>
<keyword evidence="3" id="KW-1185">Reference proteome</keyword>
<gene>
    <name evidence="2" type="ORF">B0H15DRAFT_463514</name>
</gene>
<evidence type="ECO:0000313" key="3">
    <source>
        <dbReference type="Proteomes" id="UP001222325"/>
    </source>
</evidence>
<evidence type="ECO:0000256" key="1">
    <source>
        <dbReference type="SAM" id="MobiDB-lite"/>
    </source>
</evidence>
<dbReference type="Proteomes" id="UP001222325">
    <property type="component" value="Unassembled WGS sequence"/>
</dbReference>
<accession>A0AAD6XSX4</accession>
<reference evidence="2" key="1">
    <citation type="submission" date="2023-03" db="EMBL/GenBank/DDBJ databases">
        <title>Massive genome expansion in bonnet fungi (Mycena s.s.) driven by repeated elements and novel gene families across ecological guilds.</title>
        <authorList>
            <consortium name="Lawrence Berkeley National Laboratory"/>
            <person name="Harder C.B."/>
            <person name="Miyauchi S."/>
            <person name="Viragh M."/>
            <person name="Kuo A."/>
            <person name="Thoen E."/>
            <person name="Andreopoulos B."/>
            <person name="Lu D."/>
            <person name="Skrede I."/>
            <person name="Drula E."/>
            <person name="Henrissat B."/>
            <person name="Morin E."/>
            <person name="Kohler A."/>
            <person name="Barry K."/>
            <person name="LaButti K."/>
            <person name="Morin E."/>
            <person name="Salamov A."/>
            <person name="Lipzen A."/>
            <person name="Mereny Z."/>
            <person name="Hegedus B."/>
            <person name="Baldrian P."/>
            <person name="Stursova M."/>
            <person name="Weitz H."/>
            <person name="Taylor A."/>
            <person name="Grigoriev I.V."/>
            <person name="Nagy L.G."/>
            <person name="Martin F."/>
            <person name="Kauserud H."/>
        </authorList>
    </citation>
    <scope>NUCLEOTIDE SEQUENCE</scope>
    <source>
        <strain evidence="2">CBHHK173m</strain>
    </source>
</reference>
<proteinExistence type="predicted"/>
<feature type="region of interest" description="Disordered" evidence="1">
    <location>
        <begin position="148"/>
        <end position="278"/>
    </location>
</feature>
<feature type="compositionally biased region" description="Low complexity" evidence="1">
    <location>
        <begin position="253"/>
        <end position="278"/>
    </location>
</feature>
<sequence length="423" mass="46299">MSFSPSPSFEPAFDELRDFKFGFSFELEVVAGARQFEVDAFGAPEAPPFRFNRGGIEKPRHTRAAPQAALANYQDKSLAEIFAELHGTHSTPLKWDAANALAPVQDNFGIAPSQLFEGSLIACPDSMSNTMDVDSDAEDCFTYPAVDSPSLGLQSDLGEDSVDEYEGYGSDDDDDDEDFAPTPQKVQHRPISALPARARATSRAAPLPDTGTSQISSRALRATLRSAARDPTPEVASPPPSSPASTKRKAAHAPAGPIAKKSAKASARTPRASSPASLRPVEFPTRYQHLLDRGSTRAGARGMLCNFKGCTRRTGNFADMDRHHAKHYREPESRRCPGCAGVFSRKDSCKRHIAAKQKKDKAHFTADRQAFVEVFAALPEIVQMRVKAMEDEEREEEGYTKYAHRIGPLFEKKYLAYAAGKPY</sequence>
<name>A0AAD6XSX4_9AGAR</name>
<feature type="compositionally biased region" description="Low complexity" evidence="1">
    <location>
        <begin position="192"/>
        <end position="208"/>
    </location>
</feature>
<feature type="compositionally biased region" description="Acidic residues" evidence="1">
    <location>
        <begin position="157"/>
        <end position="179"/>
    </location>
</feature>
<dbReference type="AlphaFoldDB" id="A0AAD6XSX4"/>
<feature type="compositionally biased region" description="Low complexity" evidence="1">
    <location>
        <begin position="216"/>
        <end position="226"/>
    </location>
</feature>
<evidence type="ECO:0000313" key="2">
    <source>
        <dbReference type="EMBL" id="KAJ7100879.1"/>
    </source>
</evidence>
<dbReference type="EMBL" id="JARJCN010000005">
    <property type="protein sequence ID" value="KAJ7100879.1"/>
    <property type="molecule type" value="Genomic_DNA"/>
</dbReference>
<organism evidence="2 3">
    <name type="scientific">Mycena belliarum</name>
    <dbReference type="NCBI Taxonomy" id="1033014"/>
    <lineage>
        <taxon>Eukaryota</taxon>
        <taxon>Fungi</taxon>
        <taxon>Dikarya</taxon>
        <taxon>Basidiomycota</taxon>
        <taxon>Agaricomycotina</taxon>
        <taxon>Agaricomycetes</taxon>
        <taxon>Agaricomycetidae</taxon>
        <taxon>Agaricales</taxon>
        <taxon>Marasmiineae</taxon>
        <taxon>Mycenaceae</taxon>
        <taxon>Mycena</taxon>
    </lineage>
</organism>
<protein>
    <submittedName>
        <fullName evidence="2">Uncharacterized protein</fullName>
    </submittedName>
</protein>